<dbReference type="EMBL" id="CAXDID020000122">
    <property type="protein sequence ID" value="CAL6032264.1"/>
    <property type="molecule type" value="Genomic_DNA"/>
</dbReference>
<evidence type="ECO:0000313" key="3">
    <source>
        <dbReference type="EMBL" id="CAL6032264.1"/>
    </source>
</evidence>
<feature type="transmembrane region" description="Helical" evidence="1">
    <location>
        <begin position="128"/>
        <end position="149"/>
    </location>
</feature>
<sequence length="395" mass="46263">MNINTQDIVISTDTLTNQPIKQLKQVQPKRRIIKNYILGRFSRTQLYSHVYGGFALILFCYFMAFILYPKENGYSIFKQTYSNLGSFDSISNYRGWYFYSILQFISFLVNVPMSFYQHDRLKLIGNKISIVACGSMILGAVCQLILGFFPASIQPLYKNLMWGDIHNNVGYAGFGFCLFGYVLYAILVAMDRTRCSTNKKRFLNHVPVDLIVSLVIVTFLLTTIAISSWLVIYPIRKKKDPSMPNFRTASQYTFFCFTMWENFFVYSLYIFNFVFPLVLPFRTDGINPKQVVSQKLFNFKRDKVELKTELSKKFSIYLQVKKIRTNVKVDQLLEHLADYEEVQGLLSPRSIITLQKISQSFNLDLLLNERTTIKKEIKENDELWPWRRILYICIE</sequence>
<protein>
    <recommendedName>
        <fullName evidence="5">Frag1/DRAM/Sfk1 family protein</fullName>
    </recommendedName>
</protein>
<dbReference type="Proteomes" id="UP001642409">
    <property type="component" value="Unassembled WGS sequence"/>
</dbReference>
<reference evidence="3 4" key="2">
    <citation type="submission" date="2024-07" db="EMBL/GenBank/DDBJ databases">
        <authorList>
            <person name="Akdeniz Z."/>
        </authorList>
    </citation>
    <scope>NUCLEOTIDE SEQUENCE [LARGE SCALE GENOMIC DNA]</scope>
</reference>
<evidence type="ECO:0000313" key="2">
    <source>
        <dbReference type="EMBL" id="CAI9970475.1"/>
    </source>
</evidence>
<evidence type="ECO:0000313" key="4">
    <source>
        <dbReference type="Proteomes" id="UP001642409"/>
    </source>
</evidence>
<dbReference type="EMBL" id="CATOUU010001074">
    <property type="protein sequence ID" value="CAI9970475.1"/>
    <property type="molecule type" value="Genomic_DNA"/>
</dbReference>
<organism evidence="2">
    <name type="scientific">Hexamita inflata</name>
    <dbReference type="NCBI Taxonomy" id="28002"/>
    <lineage>
        <taxon>Eukaryota</taxon>
        <taxon>Metamonada</taxon>
        <taxon>Diplomonadida</taxon>
        <taxon>Hexamitidae</taxon>
        <taxon>Hexamitinae</taxon>
        <taxon>Hexamita</taxon>
    </lineage>
</organism>
<keyword evidence="1" id="KW-0472">Membrane</keyword>
<name>A0AA86RPY0_9EUKA</name>
<keyword evidence="1" id="KW-1133">Transmembrane helix</keyword>
<evidence type="ECO:0000256" key="1">
    <source>
        <dbReference type="SAM" id="Phobius"/>
    </source>
</evidence>
<comment type="caution">
    <text evidence="2">The sequence shown here is derived from an EMBL/GenBank/DDBJ whole genome shotgun (WGS) entry which is preliminary data.</text>
</comment>
<proteinExistence type="predicted"/>
<feature type="transmembrane region" description="Helical" evidence="1">
    <location>
        <begin position="96"/>
        <end position="116"/>
    </location>
</feature>
<keyword evidence="4" id="KW-1185">Reference proteome</keyword>
<feature type="transmembrane region" description="Helical" evidence="1">
    <location>
        <begin position="252"/>
        <end position="279"/>
    </location>
</feature>
<reference evidence="2" key="1">
    <citation type="submission" date="2023-06" db="EMBL/GenBank/DDBJ databases">
        <authorList>
            <person name="Kurt Z."/>
        </authorList>
    </citation>
    <scope>NUCLEOTIDE SEQUENCE</scope>
</reference>
<dbReference type="AlphaFoldDB" id="A0AA86RPY0"/>
<feature type="transmembrane region" description="Helical" evidence="1">
    <location>
        <begin position="50"/>
        <end position="68"/>
    </location>
</feature>
<gene>
    <name evidence="3" type="ORF">HINF_LOCUS34400</name>
    <name evidence="2" type="ORF">HINF_LOCUS58120</name>
</gene>
<feature type="transmembrane region" description="Helical" evidence="1">
    <location>
        <begin position="210"/>
        <end position="232"/>
    </location>
</feature>
<keyword evidence="1" id="KW-0812">Transmembrane</keyword>
<feature type="transmembrane region" description="Helical" evidence="1">
    <location>
        <begin position="169"/>
        <end position="189"/>
    </location>
</feature>
<accession>A0AA86RPY0</accession>
<evidence type="ECO:0008006" key="5">
    <source>
        <dbReference type="Google" id="ProtNLM"/>
    </source>
</evidence>